<accession>X1LPN7</accession>
<sequence length="49" mass="5870">IYNREFLFYLSQHLKLTRAYKGEVEGAIYDESVITQLTFWDHSPLMESE</sequence>
<organism evidence="1">
    <name type="scientific">marine sediment metagenome</name>
    <dbReference type="NCBI Taxonomy" id="412755"/>
    <lineage>
        <taxon>unclassified sequences</taxon>
        <taxon>metagenomes</taxon>
        <taxon>ecological metagenomes</taxon>
    </lineage>
</organism>
<dbReference type="AlphaFoldDB" id="X1LPN7"/>
<protein>
    <submittedName>
        <fullName evidence="1">Uncharacterized protein</fullName>
    </submittedName>
</protein>
<name>X1LPN7_9ZZZZ</name>
<gene>
    <name evidence="1" type="ORF">S06H3_14647</name>
</gene>
<dbReference type="EMBL" id="BARV01007170">
    <property type="protein sequence ID" value="GAI04360.1"/>
    <property type="molecule type" value="Genomic_DNA"/>
</dbReference>
<feature type="non-terminal residue" evidence="1">
    <location>
        <position position="1"/>
    </location>
</feature>
<evidence type="ECO:0000313" key="1">
    <source>
        <dbReference type="EMBL" id="GAI04360.1"/>
    </source>
</evidence>
<reference evidence="1" key="1">
    <citation type="journal article" date="2014" name="Front. Microbiol.">
        <title>High frequency of phylogenetically diverse reductive dehalogenase-homologous genes in deep subseafloor sedimentary metagenomes.</title>
        <authorList>
            <person name="Kawai M."/>
            <person name="Futagami T."/>
            <person name="Toyoda A."/>
            <person name="Takaki Y."/>
            <person name="Nishi S."/>
            <person name="Hori S."/>
            <person name="Arai W."/>
            <person name="Tsubouchi T."/>
            <person name="Morono Y."/>
            <person name="Uchiyama I."/>
            <person name="Ito T."/>
            <person name="Fujiyama A."/>
            <person name="Inagaki F."/>
            <person name="Takami H."/>
        </authorList>
    </citation>
    <scope>NUCLEOTIDE SEQUENCE</scope>
    <source>
        <strain evidence="1">Expedition CK06-06</strain>
    </source>
</reference>
<comment type="caution">
    <text evidence="1">The sequence shown here is derived from an EMBL/GenBank/DDBJ whole genome shotgun (WGS) entry which is preliminary data.</text>
</comment>
<proteinExistence type="predicted"/>